<dbReference type="EMBL" id="JAVRFL010000004">
    <property type="protein sequence ID" value="MDT0528388.1"/>
    <property type="molecule type" value="Genomic_DNA"/>
</dbReference>
<evidence type="ECO:0000313" key="3">
    <source>
        <dbReference type="Proteomes" id="UP001180973"/>
    </source>
</evidence>
<keyword evidence="3" id="KW-1185">Reference proteome</keyword>
<feature type="domain" description="Glycosyltransferase 2-like" evidence="1">
    <location>
        <begin position="12"/>
        <end position="129"/>
    </location>
</feature>
<name>A0ABU2WR43_9ACTN</name>
<dbReference type="PANTHER" id="PTHR43685:SF3">
    <property type="entry name" value="SLR2126 PROTEIN"/>
    <property type="match status" value="1"/>
</dbReference>
<dbReference type="Gene3D" id="3.90.550.10">
    <property type="entry name" value="Spore Coat Polysaccharide Biosynthesis Protein SpsA, Chain A"/>
    <property type="match status" value="1"/>
</dbReference>
<dbReference type="RefSeq" id="WP_311410685.1">
    <property type="nucleotide sequence ID" value="NZ_JAVRFL010000004.1"/>
</dbReference>
<dbReference type="InterPro" id="IPR029044">
    <property type="entry name" value="Nucleotide-diphossugar_trans"/>
</dbReference>
<dbReference type="EC" id="2.4.-.-" evidence="2"/>
<dbReference type="Proteomes" id="UP001180973">
    <property type="component" value="Unassembled WGS sequence"/>
</dbReference>
<evidence type="ECO:0000259" key="1">
    <source>
        <dbReference type="Pfam" id="PF00535"/>
    </source>
</evidence>
<accession>A0ABU2WR43</accession>
<dbReference type="InterPro" id="IPR001173">
    <property type="entry name" value="Glyco_trans_2-like"/>
</dbReference>
<dbReference type="SUPFAM" id="SSF53448">
    <property type="entry name" value="Nucleotide-diphospho-sugar transferases"/>
    <property type="match status" value="1"/>
</dbReference>
<dbReference type="InterPro" id="IPR050834">
    <property type="entry name" value="Glycosyltransf_2"/>
</dbReference>
<evidence type="ECO:0000313" key="2">
    <source>
        <dbReference type="EMBL" id="MDT0528388.1"/>
    </source>
</evidence>
<comment type="caution">
    <text evidence="2">The sequence shown here is derived from an EMBL/GenBank/DDBJ whole genome shotgun (WGS) entry which is preliminary data.</text>
</comment>
<dbReference type="PANTHER" id="PTHR43685">
    <property type="entry name" value="GLYCOSYLTRANSFERASE"/>
    <property type="match status" value="1"/>
</dbReference>
<keyword evidence="2" id="KW-0328">Glycosyltransferase</keyword>
<dbReference type="GO" id="GO:0016757">
    <property type="term" value="F:glycosyltransferase activity"/>
    <property type="evidence" value="ECO:0007669"/>
    <property type="project" value="UniProtKB-KW"/>
</dbReference>
<protein>
    <submittedName>
        <fullName evidence="2">Glycosyltransferase</fullName>
        <ecNumber evidence="2">2.4.-.-</ecNumber>
    </submittedName>
</protein>
<gene>
    <name evidence="2" type="ORF">RM555_05190</name>
</gene>
<reference evidence="2" key="1">
    <citation type="submission" date="2023-09" db="EMBL/GenBank/DDBJ databases">
        <title>30 novel species of actinomycetes from the DSMZ collection.</title>
        <authorList>
            <person name="Nouioui I."/>
        </authorList>
    </citation>
    <scope>NUCLEOTIDE SEQUENCE</scope>
    <source>
        <strain evidence="2">DSM 115977</strain>
    </source>
</reference>
<proteinExistence type="predicted"/>
<organism evidence="2 3">
    <name type="scientific">Micromonospora reichwaldensis</name>
    <dbReference type="NCBI Taxonomy" id="3075516"/>
    <lineage>
        <taxon>Bacteria</taxon>
        <taxon>Bacillati</taxon>
        <taxon>Actinomycetota</taxon>
        <taxon>Actinomycetes</taxon>
        <taxon>Micromonosporales</taxon>
        <taxon>Micromonosporaceae</taxon>
        <taxon>Micromonospora</taxon>
    </lineage>
</organism>
<keyword evidence="2" id="KW-0808">Transferase</keyword>
<dbReference type="Pfam" id="PF00535">
    <property type="entry name" value="Glycos_transf_2"/>
    <property type="match status" value="1"/>
</dbReference>
<sequence>MAARTNHAVELSVVIPTYQDAQCLALTLRSLTRQTVSPERFEVVVIRDGGSPAGYADAVEAAAGLDLRLLEFPRRRGRSAARNEAVRHTRAPLLLFLDADSYASPQLLERHLAHHAVAGRPAVLMGRRDELSLEHVEAALDDREMTDVPRRRADRAGDLRFPHGQPPGPEWLRAGWALAYTHNISLARDLFDRTGGFDERSGLRWGLEDIELFYRVHRHLGVTGLNFAFDDEARAFHLPHHRNTDRNFADFAANRSLLTGQYHVIEWEFYGLLDVYDSLERIVYYRSAATDCARHATCRIGPAFDRLADRLPGPRVLWVGTGSDQVDLPAGALTFDYAAPPGPTNYHLVGMDPPIPPGSLDAVVSVDFWRYLRWDDLCRFVNTSGRLAREVHLVGTGDTGSAPLTPGPAVLDYLRRALSAAFATRLTHVDGLGEVLTLRPLPTAARRGPARV</sequence>